<dbReference type="EMBL" id="JABFAF010000002">
    <property type="protein sequence ID" value="MBA0849651.1"/>
    <property type="molecule type" value="Genomic_DNA"/>
</dbReference>
<organism evidence="2 3">
    <name type="scientific">Gossypium schwendimanii</name>
    <name type="common">Cotton</name>
    <dbReference type="NCBI Taxonomy" id="34291"/>
    <lineage>
        <taxon>Eukaryota</taxon>
        <taxon>Viridiplantae</taxon>
        <taxon>Streptophyta</taxon>
        <taxon>Embryophyta</taxon>
        <taxon>Tracheophyta</taxon>
        <taxon>Spermatophyta</taxon>
        <taxon>Magnoliopsida</taxon>
        <taxon>eudicotyledons</taxon>
        <taxon>Gunneridae</taxon>
        <taxon>Pentapetalae</taxon>
        <taxon>rosids</taxon>
        <taxon>malvids</taxon>
        <taxon>Malvales</taxon>
        <taxon>Malvaceae</taxon>
        <taxon>Malvoideae</taxon>
        <taxon>Gossypium</taxon>
    </lineage>
</organism>
<evidence type="ECO:0000313" key="2">
    <source>
        <dbReference type="EMBL" id="MBA0849651.1"/>
    </source>
</evidence>
<comment type="caution">
    <text evidence="2">The sequence shown here is derived from an EMBL/GenBank/DDBJ whole genome shotgun (WGS) entry which is preliminary data.</text>
</comment>
<name>A0A7J9KTB6_GOSSC</name>
<keyword evidence="3" id="KW-1185">Reference proteome</keyword>
<protein>
    <submittedName>
        <fullName evidence="2">Uncharacterized protein</fullName>
    </submittedName>
</protein>
<dbReference type="OrthoDB" id="1000158at2759"/>
<dbReference type="Proteomes" id="UP000593576">
    <property type="component" value="Unassembled WGS sequence"/>
</dbReference>
<proteinExistence type="predicted"/>
<reference evidence="2 3" key="1">
    <citation type="journal article" date="2019" name="Genome Biol. Evol.">
        <title>Insights into the evolution of the New World diploid cottons (Gossypium, subgenus Houzingenia) based on genome sequencing.</title>
        <authorList>
            <person name="Grover C.E."/>
            <person name="Arick M.A. 2nd"/>
            <person name="Thrash A."/>
            <person name="Conover J.L."/>
            <person name="Sanders W.S."/>
            <person name="Peterson D.G."/>
            <person name="Frelichowski J.E."/>
            <person name="Scheffler J.A."/>
            <person name="Scheffler B.E."/>
            <person name="Wendel J.F."/>
        </authorList>
    </citation>
    <scope>NUCLEOTIDE SEQUENCE [LARGE SCALE GENOMIC DNA]</scope>
    <source>
        <strain evidence="2">1</strain>
        <tissue evidence="2">Leaf</tissue>
    </source>
</reference>
<dbReference type="AlphaFoldDB" id="A0A7J9KTB6"/>
<evidence type="ECO:0000256" key="1">
    <source>
        <dbReference type="SAM" id="MobiDB-lite"/>
    </source>
</evidence>
<gene>
    <name evidence="2" type="ORF">Goshw_018626</name>
</gene>
<accession>A0A7J9KTB6</accession>
<sequence length="55" mass="6334">MENGFIDKVEDNATVRTEMTQREKGDSLAEGYVPKSWNFTRISVTQNSLQELKKI</sequence>
<evidence type="ECO:0000313" key="3">
    <source>
        <dbReference type="Proteomes" id="UP000593576"/>
    </source>
</evidence>
<feature type="region of interest" description="Disordered" evidence="1">
    <location>
        <begin position="1"/>
        <end position="27"/>
    </location>
</feature>